<dbReference type="AlphaFoldDB" id="A0AAW1VV74"/>
<evidence type="ECO:0000313" key="2">
    <source>
        <dbReference type="Proteomes" id="UP001457282"/>
    </source>
</evidence>
<sequence length="131" mass="14209">MRHGGGLWGILSSAFGRDLTEWLRRLVGGCFQVGWLADGDLIGVRVEVVVDQIEGRDGEGRSGLKGSLRGGLGFINERFMASVVRALMGSGLGVMRRGRGHGATVLLRRRWWSGWDGGGGPMMGVVVITWW</sequence>
<gene>
    <name evidence="1" type="ORF">M0R45_034751</name>
</gene>
<organism evidence="1 2">
    <name type="scientific">Rubus argutus</name>
    <name type="common">Southern blackberry</name>
    <dbReference type="NCBI Taxonomy" id="59490"/>
    <lineage>
        <taxon>Eukaryota</taxon>
        <taxon>Viridiplantae</taxon>
        <taxon>Streptophyta</taxon>
        <taxon>Embryophyta</taxon>
        <taxon>Tracheophyta</taxon>
        <taxon>Spermatophyta</taxon>
        <taxon>Magnoliopsida</taxon>
        <taxon>eudicotyledons</taxon>
        <taxon>Gunneridae</taxon>
        <taxon>Pentapetalae</taxon>
        <taxon>rosids</taxon>
        <taxon>fabids</taxon>
        <taxon>Rosales</taxon>
        <taxon>Rosaceae</taxon>
        <taxon>Rosoideae</taxon>
        <taxon>Rosoideae incertae sedis</taxon>
        <taxon>Rubus</taxon>
    </lineage>
</organism>
<dbReference type="Proteomes" id="UP001457282">
    <property type="component" value="Unassembled WGS sequence"/>
</dbReference>
<keyword evidence="2" id="KW-1185">Reference proteome</keyword>
<comment type="caution">
    <text evidence="1">The sequence shown here is derived from an EMBL/GenBank/DDBJ whole genome shotgun (WGS) entry which is preliminary data.</text>
</comment>
<dbReference type="EMBL" id="JBEDUW010000007">
    <property type="protein sequence ID" value="KAK9910808.1"/>
    <property type="molecule type" value="Genomic_DNA"/>
</dbReference>
<evidence type="ECO:0000313" key="1">
    <source>
        <dbReference type="EMBL" id="KAK9910808.1"/>
    </source>
</evidence>
<reference evidence="1 2" key="1">
    <citation type="journal article" date="2023" name="G3 (Bethesda)">
        <title>A chromosome-length genome assembly and annotation of blackberry (Rubus argutus, cv. 'Hillquist').</title>
        <authorList>
            <person name="Bruna T."/>
            <person name="Aryal R."/>
            <person name="Dudchenko O."/>
            <person name="Sargent D.J."/>
            <person name="Mead D."/>
            <person name="Buti M."/>
            <person name="Cavallini A."/>
            <person name="Hytonen T."/>
            <person name="Andres J."/>
            <person name="Pham M."/>
            <person name="Weisz D."/>
            <person name="Mascagni F."/>
            <person name="Usai G."/>
            <person name="Natali L."/>
            <person name="Bassil N."/>
            <person name="Fernandez G.E."/>
            <person name="Lomsadze A."/>
            <person name="Armour M."/>
            <person name="Olukolu B."/>
            <person name="Poorten T."/>
            <person name="Britton C."/>
            <person name="Davik J."/>
            <person name="Ashrafi H."/>
            <person name="Aiden E.L."/>
            <person name="Borodovsky M."/>
            <person name="Worthington M."/>
        </authorList>
    </citation>
    <scope>NUCLEOTIDE SEQUENCE [LARGE SCALE GENOMIC DNA]</scope>
    <source>
        <strain evidence="1">PI 553951</strain>
    </source>
</reference>
<name>A0AAW1VV74_RUBAR</name>
<protein>
    <submittedName>
        <fullName evidence="1">Uncharacterized protein</fullName>
    </submittedName>
</protein>
<accession>A0AAW1VV74</accession>
<proteinExistence type="predicted"/>